<feature type="compositionally biased region" description="Low complexity" evidence="1">
    <location>
        <begin position="99"/>
        <end position="119"/>
    </location>
</feature>
<feature type="region of interest" description="Disordered" evidence="1">
    <location>
        <begin position="1"/>
        <end position="52"/>
    </location>
</feature>
<dbReference type="Proteomes" id="UP000019376">
    <property type="component" value="Unassembled WGS sequence"/>
</dbReference>
<dbReference type="EMBL" id="KB644415">
    <property type="protein sequence ID" value="EPS34820.1"/>
    <property type="molecule type" value="Genomic_DNA"/>
</dbReference>
<dbReference type="InterPro" id="IPR058345">
    <property type="entry name" value="DUF8032"/>
</dbReference>
<evidence type="ECO:0000313" key="4">
    <source>
        <dbReference type="Proteomes" id="UP000019376"/>
    </source>
</evidence>
<feature type="compositionally biased region" description="Low complexity" evidence="1">
    <location>
        <begin position="34"/>
        <end position="43"/>
    </location>
</feature>
<feature type="compositionally biased region" description="Basic residues" evidence="1">
    <location>
        <begin position="399"/>
        <end position="411"/>
    </location>
</feature>
<dbReference type="HOGENOM" id="CLU_014950_0_0_1"/>
<evidence type="ECO:0000256" key="1">
    <source>
        <dbReference type="SAM" id="MobiDB-lite"/>
    </source>
</evidence>
<protein>
    <recommendedName>
        <fullName evidence="2">DUF8032 domain-containing protein</fullName>
    </recommendedName>
</protein>
<feature type="domain" description="DUF8032" evidence="2">
    <location>
        <begin position="299"/>
        <end position="393"/>
    </location>
</feature>
<feature type="region of interest" description="Disordered" evidence="1">
    <location>
        <begin position="757"/>
        <end position="782"/>
    </location>
</feature>
<feature type="compositionally biased region" description="Low complexity" evidence="1">
    <location>
        <begin position="522"/>
        <end position="535"/>
    </location>
</feature>
<dbReference type="PANTHER" id="PTHR22949">
    <property type="entry name" value="WHITE COLLAR 2 PROTEIN WC2"/>
    <property type="match status" value="1"/>
</dbReference>
<organism evidence="3 4">
    <name type="scientific">Penicillium oxalicum (strain 114-2 / CGMCC 5302)</name>
    <name type="common">Penicillium decumbens</name>
    <dbReference type="NCBI Taxonomy" id="933388"/>
    <lineage>
        <taxon>Eukaryota</taxon>
        <taxon>Fungi</taxon>
        <taxon>Dikarya</taxon>
        <taxon>Ascomycota</taxon>
        <taxon>Pezizomycotina</taxon>
        <taxon>Eurotiomycetes</taxon>
        <taxon>Eurotiomycetidae</taxon>
        <taxon>Eurotiales</taxon>
        <taxon>Aspergillaceae</taxon>
        <taxon>Penicillium</taxon>
    </lineage>
</organism>
<feature type="compositionally biased region" description="Pro residues" evidence="1">
    <location>
        <begin position="182"/>
        <end position="196"/>
    </location>
</feature>
<sequence length="782" mass="86410">MVQTDPGPLAESKYKQESTDESYRPGSSLRPDSQQFQPLQQQPRADFASFEKSNLISSAQTAAPASSSIYSNHPSLRDGGLQVHTAYGAPTQESSYYNPHSTPFTSATSPSSYSSTGQSDLMATTAQMQRPSYPPIYHTPQSNSPASVASQPHDPHGRHMYTQSPQMPHQMYGYPQYAPINPVQPSPYATHPPPSQTHPLTSQSIMMPPQTTTAAHMSQHQPQHASASMSSSPILKMDSHQNAPMQRPMLNPPLSSPPQVSLQSGGLHQISSTGTSSSAAPGPIPATTPLVVRQDSNGVQWIAFEYSRDRVKMEYTIRCDVESVNVDSLSQDFKTENCVYPRACCSKDQYRGNRLVYETECNTVGWALAELNPSLRGKRGLIQRAVDSWRNSNQDQRLRSRRVRRQAKANYRKQSIAPPTPHMPQAMSLGSGLPSAPNMLGHQGPRHSLSGPGPMSMAPPQLHHHHHAHPDGSPKIEEVSGSTEFSHASQRQNNESANPSAIAVASDLRSVQSFHDAPRALPPSASTAPSMPPLLQDSGLGAISRPRVIATSAQHMGAGDHEADDPDTFTPNNNDLFGALPAGKRRTFILVEDPQRGARVRVKVTLDKVNMDEIPDSYRKSNAVYPRSYFPVQMRDAPGSNVPNQRFCRDDTEHGDHYSDTTVGQTIVLAPSLDGDREIEIPQLSRRRHHKEVLLNDLGYRLSWSQSRVFAERILFLQRSLDAYRNKMRSSILAAGSEPSEVPEHFDTRRGKRRFLQRCARRTDEERRGPPGISQRTVEEVE</sequence>
<proteinExistence type="predicted"/>
<evidence type="ECO:0000313" key="3">
    <source>
        <dbReference type="EMBL" id="EPS34820.1"/>
    </source>
</evidence>
<dbReference type="Pfam" id="PF26087">
    <property type="entry name" value="DUF8032"/>
    <property type="match status" value="1"/>
</dbReference>
<feature type="compositionally biased region" description="Polar residues" evidence="1">
    <location>
        <begin position="197"/>
        <end position="233"/>
    </location>
</feature>
<feature type="compositionally biased region" description="Polar residues" evidence="1">
    <location>
        <begin position="121"/>
        <end position="130"/>
    </location>
</feature>
<feature type="region of interest" description="Disordered" evidence="1">
    <location>
        <begin position="391"/>
        <end position="499"/>
    </location>
</feature>
<feature type="compositionally biased region" description="Polar residues" evidence="1">
    <location>
        <begin position="139"/>
        <end position="150"/>
    </location>
</feature>
<dbReference type="OrthoDB" id="5599902at2759"/>
<name>S7ZVR4_PENO1</name>
<dbReference type="PhylomeDB" id="S7ZVR4"/>
<dbReference type="AlphaFoldDB" id="S7ZVR4"/>
<accession>S7ZVR4</accession>
<dbReference type="STRING" id="933388.S7ZVR4"/>
<feature type="compositionally biased region" description="Basic and acidic residues" evidence="1">
    <location>
        <begin position="12"/>
        <end position="23"/>
    </location>
</feature>
<feature type="compositionally biased region" description="Polar residues" evidence="1">
    <location>
        <begin position="480"/>
        <end position="499"/>
    </location>
</feature>
<feature type="region of interest" description="Disordered" evidence="1">
    <location>
        <begin position="91"/>
        <end position="289"/>
    </location>
</feature>
<evidence type="ECO:0000259" key="2">
    <source>
        <dbReference type="Pfam" id="PF26087"/>
    </source>
</evidence>
<gene>
    <name evidence="3" type="ORF">PDE_09784</name>
</gene>
<feature type="compositionally biased region" description="Low complexity" evidence="1">
    <location>
        <begin position="271"/>
        <end position="281"/>
    </location>
</feature>
<feature type="region of interest" description="Disordered" evidence="1">
    <location>
        <begin position="517"/>
        <end position="539"/>
    </location>
</feature>
<keyword evidence="4" id="KW-1185">Reference proteome</keyword>
<dbReference type="eggNOG" id="ENOG502QY0U">
    <property type="taxonomic scope" value="Eukaryota"/>
</dbReference>
<reference evidence="3 4" key="1">
    <citation type="journal article" date="2013" name="PLoS ONE">
        <title>Genomic and secretomic analyses reveal unique features of the lignocellulolytic enzyme system of Penicillium decumbens.</title>
        <authorList>
            <person name="Liu G."/>
            <person name="Zhang L."/>
            <person name="Wei X."/>
            <person name="Zou G."/>
            <person name="Qin Y."/>
            <person name="Ma L."/>
            <person name="Li J."/>
            <person name="Zheng H."/>
            <person name="Wang S."/>
            <person name="Wang C."/>
            <person name="Xun L."/>
            <person name="Zhao G.-P."/>
            <person name="Zhou Z."/>
            <person name="Qu Y."/>
        </authorList>
    </citation>
    <scope>NUCLEOTIDE SEQUENCE [LARGE SCALE GENOMIC DNA]</scope>
    <source>
        <strain evidence="4">114-2 / CGMCC 5302</strain>
    </source>
</reference>
<feature type="compositionally biased region" description="Basic and acidic residues" evidence="1">
    <location>
        <begin position="469"/>
        <end position="478"/>
    </location>
</feature>
<dbReference type="PANTHER" id="PTHR22949:SF0">
    <property type="entry name" value="RE27538P"/>
    <property type="match status" value="1"/>
</dbReference>